<protein>
    <recommendedName>
        <fullName evidence="4">DUF2934 domain-containing protein</fullName>
    </recommendedName>
</protein>
<sequence>MTMQNDLLERIRSRAYELWLEEGQPLGRDEDHWARAEAEVLANEATAGADSAAPKPKTTRRRTTKAADATAEGDDAAKPKRTRRTTKAKTEADAESADATAAKPKRTARRKKTED</sequence>
<dbReference type="Pfam" id="PF11154">
    <property type="entry name" value="DUF2934"/>
    <property type="match status" value="1"/>
</dbReference>
<comment type="caution">
    <text evidence="2">The sequence shown here is derived from an EMBL/GenBank/DDBJ whole genome shotgun (WGS) entry which is preliminary data.</text>
</comment>
<reference evidence="2 3" key="1">
    <citation type="submission" date="2020-08" db="EMBL/GenBank/DDBJ databases">
        <title>Genome sequencing of Purple Non-Sulfur Bacteria from various extreme environments.</title>
        <authorList>
            <person name="Mayer M."/>
        </authorList>
    </citation>
    <scope>NUCLEOTIDE SEQUENCE [LARGE SCALE GENOMIC DNA]</scope>
    <source>
        <strain evidence="2 3">JA131</strain>
    </source>
</reference>
<feature type="compositionally biased region" description="Basic residues" evidence="1">
    <location>
        <begin position="103"/>
        <end position="115"/>
    </location>
</feature>
<dbReference type="InterPro" id="IPR021327">
    <property type="entry name" value="DUF2934"/>
</dbReference>
<dbReference type="EMBL" id="JACIGK010000005">
    <property type="protein sequence ID" value="MBB4265359.1"/>
    <property type="molecule type" value="Genomic_DNA"/>
</dbReference>
<evidence type="ECO:0008006" key="4">
    <source>
        <dbReference type="Google" id="ProtNLM"/>
    </source>
</evidence>
<gene>
    <name evidence="2" type="ORF">GGD89_000977</name>
</gene>
<feature type="region of interest" description="Disordered" evidence="1">
    <location>
        <begin position="40"/>
        <end position="115"/>
    </location>
</feature>
<proteinExistence type="predicted"/>
<evidence type="ECO:0000313" key="2">
    <source>
        <dbReference type="EMBL" id="MBB4265359.1"/>
    </source>
</evidence>
<dbReference type="AlphaFoldDB" id="A0A7W6RBC2"/>
<organism evidence="2 3">
    <name type="scientific">Roseospira visakhapatnamensis</name>
    <dbReference type="NCBI Taxonomy" id="390880"/>
    <lineage>
        <taxon>Bacteria</taxon>
        <taxon>Pseudomonadati</taxon>
        <taxon>Pseudomonadota</taxon>
        <taxon>Alphaproteobacteria</taxon>
        <taxon>Rhodospirillales</taxon>
        <taxon>Rhodospirillaceae</taxon>
        <taxon>Roseospira</taxon>
    </lineage>
</organism>
<dbReference type="Proteomes" id="UP000554286">
    <property type="component" value="Unassembled WGS sequence"/>
</dbReference>
<evidence type="ECO:0000256" key="1">
    <source>
        <dbReference type="SAM" id="MobiDB-lite"/>
    </source>
</evidence>
<keyword evidence="3" id="KW-1185">Reference proteome</keyword>
<dbReference type="RefSeq" id="WP_221238329.1">
    <property type="nucleotide sequence ID" value="NZ_JACIGK010000005.1"/>
</dbReference>
<name>A0A7W6RBC2_9PROT</name>
<accession>A0A7W6RBC2</accession>
<evidence type="ECO:0000313" key="3">
    <source>
        <dbReference type="Proteomes" id="UP000554286"/>
    </source>
</evidence>